<evidence type="ECO:0000259" key="4">
    <source>
        <dbReference type="PROSITE" id="PS51898"/>
    </source>
</evidence>
<dbReference type="Gene3D" id="1.10.443.10">
    <property type="entry name" value="Intergrase catalytic core"/>
    <property type="match status" value="1"/>
</dbReference>
<feature type="domain" description="Tyr recombinase" evidence="4">
    <location>
        <begin position="107"/>
        <end position="283"/>
    </location>
</feature>
<dbReference type="PANTHER" id="PTHR30349">
    <property type="entry name" value="PHAGE INTEGRASE-RELATED"/>
    <property type="match status" value="1"/>
</dbReference>
<evidence type="ECO:0000313" key="7">
    <source>
        <dbReference type="EMBL" id="NSJ51721.1"/>
    </source>
</evidence>
<sequence>MIRSSNPDKRRITKESVEQYCQWLYECEKSNGTIKQYRHYIVLFMQYMNGKSVEKNDVIMWKGILREKLAPVTVNSALAAINGFFSYYAWKDCRTKYLKVSRSVFCPENKEISKREYECLVKSAYKKGDERIAMILQTICATGIRISEMPYITLEAVKQGKAEIECKGRIRTVFFTNRLCYMLMDYAKRNHIDKGMIFVTRNGKAVDRSNIWRNMKSLCEDAGVIGDKVFPHNFRHLFARIYYEQEKNLIRLADMLGHSNVNTTRIYTMESGRDYIRQLEKLDVLFDFYNKIPLLL</sequence>
<dbReference type="EMBL" id="JAAITT010000047">
    <property type="protein sequence ID" value="NSJ51721.1"/>
    <property type="molecule type" value="Genomic_DNA"/>
</dbReference>
<dbReference type="EMBL" id="JAKNGE010000029">
    <property type="protein sequence ID" value="MCG4747880.1"/>
    <property type="molecule type" value="Genomic_DNA"/>
</dbReference>
<dbReference type="GO" id="GO:0006310">
    <property type="term" value="P:DNA recombination"/>
    <property type="evidence" value="ECO:0007669"/>
    <property type="project" value="UniProtKB-KW"/>
</dbReference>
<dbReference type="InterPro" id="IPR050090">
    <property type="entry name" value="Tyrosine_recombinase_XerCD"/>
</dbReference>
<dbReference type="PROSITE" id="PS51898">
    <property type="entry name" value="TYR_RECOMBINASE"/>
    <property type="match status" value="1"/>
</dbReference>
<evidence type="ECO:0000256" key="3">
    <source>
        <dbReference type="PROSITE-ProRule" id="PRU01248"/>
    </source>
</evidence>
<evidence type="ECO:0000259" key="5">
    <source>
        <dbReference type="PROSITE" id="PS51900"/>
    </source>
</evidence>
<evidence type="ECO:0000313" key="8">
    <source>
        <dbReference type="Proteomes" id="UP000669239"/>
    </source>
</evidence>
<dbReference type="RefSeq" id="WP_165642696.1">
    <property type="nucleotide sequence ID" value="NZ_JAAITT010000047.1"/>
</dbReference>
<name>A0AAW5C1A7_9FIRM</name>
<dbReference type="Proteomes" id="UP001299608">
    <property type="component" value="Unassembled WGS sequence"/>
</dbReference>
<dbReference type="PANTHER" id="PTHR30349:SF89">
    <property type="entry name" value="INTEGRASE_RECOMBINASE"/>
    <property type="match status" value="1"/>
</dbReference>
<dbReference type="GO" id="GO:0003677">
    <property type="term" value="F:DNA binding"/>
    <property type="evidence" value="ECO:0007669"/>
    <property type="project" value="UniProtKB-UniRule"/>
</dbReference>
<evidence type="ECO:0000256" key="1">
    <source>
        <dbReference type="ARBA" id="ARBA00023125"/>
    </source>
</evidence>
<dbReference type="InterPro" id="IPR013762">
    <property type="entry name" value="Integrase-like_cat_sf"/>
</dbReference>
<reference evidence="7" key="2">
    <citation type="submission" date="2020-02" db="EMBL/GenBank/DDBJ databases">
        <authorList>
            <person name="Littmann E."/>
            <person name="Sorbara M."/>
        </authorList>
    </citation>
    <scope>NUCLEOTIDE SEQUENCE</scope>
    <source>
        <strain evidence="7">MSK.1.17</strain>
    </source>
</reference>
<comment type="caution">
    <text evidence="6">The sequence shown here is derived from an EMBL/GenBank/DDBJ whole genome shotgun (WGS) entry which is preliminary data.</text>
</comment>
<keyword evidence="1 3" id="KW-0238">DNA-binding</keyword>
<protein>
    <submittedName>
        <fullName evidence="6">Tyrosine-type recombinase/integrase</fullName>
    </submittedName>
</protein>
<dbReference type="Gene3D" id="1.10.150.130">
    <property type="match status" value="1"/>
</dbReference>
<dbReference type="InterPro" id="IPR010998">
    <property type="entry name" value="Integrase_recombinase_N"/>
</dbReference>
<evidence type="ECO:0000313" key="6">
    <source>
        <dbReference type="EMBL" id="MCG4747880.1"/>
    </source>
</evidence>
<dbReference type="InterPro" id="IPR011010">
    <property type="entry name" value="DNA_brk_join_enz"/>
</dbReference>
<dbReference type="Proteomes" id="UP000669239">
    <property type="component" value="Unassembled WGS sequence"/>
</dbReference>
<dbReference type="InterPro" id="IPR002104">
    <property type="entry name" value="Integrase_catalytic"/>
</dbReference>
<accession>A0AAW5C1A7</accession>
<evidence type="ECO:0000256" key="2">
    <source>
        <dbReference type="ARBA" id="ARBA00023172"/>
    </source>
</evidence>
<proteinExistence type="predicted"/>
<keyword evidence="8" id="KW-1185">Reference proteome</keyword>
<dbReference type="Pfam" id="PF00589">
    <property type="entry name" value="Phage_integrase"/>
    <property type="match status" value="1"/>
</dbReference>
<dbReference type="GO" id="GO:0015074">
    <property type="term" value="P:DNA integration"/>
    <property type="evidence" value="ECO:0007669"/>
    <property type="project" value="InterPro"/>
</dbReference>
<keyword evidence="2" id="KW-0233">DNA recombination</keyword>
<dbReference type="InterPro" id="IPR044068">
    <property type="entry name" value="CB"/>
</dbReference>
<gene>
    <name evidence="7" type="ORF">G5B36_23900</name>
    <name evidence="6" type="ORF">L0N08_20845</name>
</gene>
<organism evidence="6 9">
    <name type="scientific">Enterocloster aldenensis</name>
    <dbReference type="NCBI Taxonomy" id="358742"/>
    <lineage>
        <taxon>Bacteria</taxon>
        <taxon>Bacillati</taxon>
        <taxon>Bacillota</taxon>
        <taxon>Clostridia</taxon>
        <taxon>Lachnospirales</taxon>
        <taxon>Lachnospiraceae</taxon>
        <taxon>Enterocloster</taxon>
    </lineage>
</organism>
<evidence type="ECO:0000313" key="9">
    <source>
        <dbReference type="Proteomes" id="UP001299608"/>
    </source>
</evidence>
<dbReference type="AlphaFoldDB" id="A0AAW5C1A7"/>
<reference evidence="6" key="3">
    <citation type="submission" date="2022-01" db="EMBL/GenBank/DDBJ databases">
        <title>Collection of gut derived symbiotic bacterial strains cultured from healthy donors.</title>
        <authorList>
            <person name="Lin H."/>
            <person name="Kohout C."/>
            <person name="Waligurski E."/>
            <person name="Pamer E.G."/>
        </authorList>
    </citation>
    <scope>NUCLEOTIDE SEQUENCE</scope>
    <source>
        <strain evidence="6">DFI.6.55</strain>
    </source>
</reference>
<feature type="domain" description="Core-binding (CB)" evidence="5">
    <location>
        <begin position="11"/>
        <end position="89"/>
    </location>
</feature>
<reference evidence="7 8" key="1">
    <citation type="journal article" date="2020" name="Cell Host Microbe">
        <title>Functional and Genomic Variation between Human-Derived Isolates of Lachnospiraceae Reveals Inter- and Intra-Species Diversity.</title>
        <authorList>
            <person name="Sorbara M.T."/>
            <person name="Littmann E.R."/>
            <person name="Fontana E."/>
            <person name="Moody T.U."/>
            <person name="Kohout C.E."/>
            <person name="Gjonbalaj M."/>
            <person name="Eaton V."/>
            <person name="Seok R."/>
            <person name="Leiner I.M."/>
            <person name="Pamer E.G."/>
        </authorList>
    </citation>
    <scope>NUCLEOTIDE SEQUENCE [LARGE SCALE GENOMIC DNA]</scope>
    <source>
        <strain evidence="7 8">MSK.1.17</strain>
    </source>
</reference>
<dbReference type="SUPFAM" id="SSF56349">
    <property type="entry name" value="DNA breaking-rejoining enzymes"/>
    <property type="match status" value="1"/>
</dbReference>
<dbReference type="PROSITE" id="PS51900">
    <property type="entry name" value="CB"/>
    <property type="match status" value="1"/>
</dbReference>